<dbReference type="GO" id="GO:0071973">
    <property type="term" value="P:bacterial-type flagellum-dependent cell motility"/>
    <property type="evidence" value="ECO:0007669"/>
    <property type="project" value="InterPro"/>
</dbReference>
<sequence length="118" mass="12756">MAEAINPISAEIKLAQILGNDYLSEAPQAVMGMAEPNKSVEFTGNPFEDVLARAIDSLEGISRSEISANQLIDKYLKGEVELPEVMLAQSKMSIIVQLAVTTINSAVASFKELTQMQV</sequence>
<evidence type="ECO:0000256" key="1">
    <source>
        <dbReference type="ARBA" id="ARBA00023143"/>
    </source>
</evidence>
<dbReference type="GO" id="GO:0009288">
    <property type="term" value="C:bacterial-type flagellum"/>
    <property type="evidence" value="ECO:0007669"/>
    <property type="project" value="InterPro"/>
</dbReference>
<dbReference type="Proteomes" id="UP000176938">
    <property type="component" value="Unassembled WGS sequence"/>
</dbReference>
<organism evidence="2 3">
    <name type="scientific">candidate division WOR-1 bacterium RIFCSPLOWO2_02_FULL_46_20</name>
    <dbReference type="NCBI Taxonomy" id="1802567"/>
    <lineage>
        <taxon>Bacteria</taxon>
        <taxon>Bacillati</taxon>
        <taxon>Saganbacteria</taxon>
    </lineage>
</organism>
<comment type="caution">
    <text evidence="2">The sequence shown here is derived from an EMBL/GenBank/DDBJ whole genome shotgun (WGS) entry which is preliminary data.</text>
</comment>
<accession>A0A1F4RDK8</accession>
<dbReference type="InterPro" id="IPR001624">
    <property type="entry name" value="FliE"/>
</dbReference>
<gene>
    <name evidence="2" type="ORF">A3H38_00985</name>
</gene>
<dbReference type="GO" id="GO:0003774">
    <property type="term" value="F:cytoskeletal motor activity"/>
    <property type="evidence" value="ECO:0007669"/>
    <property type="project" value="InterPro"/>
</dbReference>
<evidence type="ECO:0008006" key="4">
    <source>
        <dbReference type="Google" id="ProtNLM"/>
    </source>
</evidence>
<dbReference type="AlphaFoldDB" id="A0A1F4RDK8"/>
<dbReference type="Pfam" id="PF02049">
    <property type="entry name" value="FliE"/>
    <property type="match status" value="1"/>
</dbReference>
<keyword evidence="1" id="KW-0975">Bacterial flagellum</keyword>
<dbReference type="GO" id="GO:0005198">
    <property type="term" value="F:structural molecule activity"/>
    <property type="evidence" value="ECO:0007669"/>
    <property type="project" value="InterPro"/>
</dbReference>
<proteinExistence type="predicted"/>
<dbReference type="EMBL" id="METP01000022">
    <property type="protein sequence ID" value="OGC06262.1"/>
    <property type="molecule type" value="Genomic_DNA"/>
</dbReference>
<evidence type="ECO:0000313" key="2">
    <source>
        <dbReference type="EMBL" id="OGC06262.1"/>
    </source>
</evidence>
<protein>
    <recommendedName>
        <fullName evidence="4">Flagellar hook-basal body complex protein FliE</fullName>
    </recommendedName>
</protein>
<evidence type="ECO:0000313" key="3">
    <source>
        <dbReference type="Proteomes" id="UP000176938"/>
    </source>
</evidence>
<name>A0A1F4RDK8_UNCSA</name>
<reference evidence="2 3" key="1">
    <citation type="journal article" date="2016" name="Nat. Commun.">
        <title>Thousands of microbial genomes shed light on interconnected biogeochemical processes in an aquifer system.</title>
        <authorList>
            <person name="Anantharaman K."/>
            <person name="Brown C.T."/>
            <person name="Hug L.A."/>
            <person name="Sharon I."/>
            <person name="Castelle C.J."/>
            <person name="Probst A.J."/>
            <person name="Thomas B.C."/>
            <person name="Singh A."/>
            <person name="Wilkins M.J."/>
            <person name="Karaoz U."/>
            <person name="Brodie E.L."/>
            <person name="Williams K.H."/>
            <person name="Hubbard S.S."/>
            <person name="Banfield J.F."/>
        </authorList>
    </citation>
    <scope>NUCLEOTIDE SEQUENCE [LARGE SCALE GENOMIC DNA]</scope>
</reference>